<name>A0A368X7F8_MARNT</name>
<reference evidence="3 4" key="1">
    <citation type="submission" date="2018-07" db="EMBL/GenBank/DDBJ databases">
        <title>Freshwater and sediment microbial communities from various areas in North America, analyzing microbe dynamics in response to fracking.</title>
        <authorList>
            <person name="Lamendella R."/>
        </authorList>
    </citation>
    <scope>NUCLEOTIDE SEQUENCE [LARGE SCALE GENOMIC DNA]</scope>
    <source>
        <strain evidence="3 4">105B</strain>
    </source>
</reference>
<dbReference type="RefSeq" id="WP_114435400.1">
    <property type="nucleotide sequence ID" value="NZ_QPJI01000020.1"/>
</dbReference>
<evidence type="ECO:0000256" key="1">
    <source>
        <dbReference type="SAM" id="Coils"/>
    </source>
</evidence>
<keyword evidence="3" id="KW-0449">Lipoprotein</keyword>
<feature type="coiled-coil region" evidence="1">
    <location>
        <begin position="26"/>
        <end position="60"/>
    </location>
</feature>
<comment type="caution">
    <text evidence="3">The sequence shown here is derived from an EMBL/GenBank/DDBJ whole genome shotgun (WGS) entry which is preliminary data.</text>
</comment>
<feature type="region of interest" description="Disordered" evidence="2">
    <location>
        <begin position="199"/>
        <end position="220"/>
    </location>
</feature>
<evidence type="ECO:0000313" key="4">
    <source>
        <dbReference type="Proteomes" id="UP000253647"/>
    </source>
</evidence>
<dbReference type="Proteomes" id="UP000253647">
    <property type="component" value="Unassembled WGS sequence"/>
</dbReference>
<dbReference type="Gene3D" id="3.10.28.20">
    <property type="entry name" value="Acetamidase/Formamidase-like domains"/>
    <property type="match status" value="1"/>
</dbReference>
<evidence type="ECO:0000313" key="3">
    <source>
        <dbReference type="EMBL" id="RCW62918.1"/>
    </source>
</evidence>
<organism evidence="3 4">
    <name type="scientific">Marinobacter nauticus</name>
    <name type="common">Marinobacter hydrocarbonoclasticus</name>
    <name type="synonym">Marinobacter aquaeolei</name>
    <dbReference type="NCBI Taxonomy" id="2743"/>
    <lineage>
        <taxon>Bacteria</taxon>
        <taxon>Pseudomonadati</taxon>
        <taxon>Pseudomonadota</taxon>
        <taxon>Gammaproteobacteria</taxon>
        <taxon>Pseudomonadales</taxon>
        <taxon>Marinobacteraceae</taxon>
        <taxon>Marinobacter</taxon>
    </lineage>
</organism>
<keyword evidence="1" id="KW-0175">Coiled coil</keyword>
<protein>
    <submittedName>
        <fullName evidence="3">LPP20 lipoprotein</fullName>
    </submittedName>
</protein>
<dbReference type="PROSITE" id="PS51257">
    <property type="entry name" value="PROKAR_LIPOPROTEIN"/>
    <property type="match status" value="1"/>
</dbReference>
<dbReference type="EMBL" id="QPJI01000020">
    <property type="protein sequence ID" value="RCW62918.1"/>
    <property type="molecule type" value="Genomic_DNA"/>
</dbReference>
<proteinExistence type="predicted"/>
<accession>A0A368X7F8</accession>
<dbReference type="AlphaFoldDB" id="A0A368X7F8"/>
<evidence type="ECO:0000256" key="2">
    <source>
        <dbReference type="SAM" id="MobiDB-lite"/>
    </source>
</evidence>
<sequence length="220" mass="24200">MKKTTVFAAFVVAGLVSGCASNPSALDLAKEQARLEAERAAMLEAQLERQNEMLEDQLSEIPDWVIEPPRPDAAGIYGVGIAESSNVAVVMKKARLQAEFDLASQMKQEISGIEQQFTEDSTGNEANLRFESAVERFVNSVELAGQEIVEQEVVVGGGKYNGYVLMRLSFDSMERMLEERNNMEGYDRMKAAFKELRERVEASKAAPESDDAQPANQVGA</sequence>
<gene>
    <name evidence="3" type="ORF">DET61_12040</name>
</gene>